<dbReference type="PANTHER" id="PTHR45527:SF10">
    <property type="entry name" value="PYOCHELIN SYNTHASE PCHF"/>
    <property type="match status" value="1"/>
</dbReference>
<dbReference type="AlphaFoldDB" id="A0A829MGC1"/>
<dbReference type="GO" id="GO:0044550">
    <property type="term" value="P:secondary metabolite biosynthetic process"/>
    <property type="evidence" value="ECO:0007669"/>
    <property type="project" value="TreeGrafter"/>
</dbReference>
<evidence type="ECO:0000259" key="5">
    <source>
        <dbReference type="PROSITE" id="PS50075"/>
    </source>
</evidence>
<reference evidence="6 7" key="1">
    <citation type="journal article" date="2014" name="Emerg. Infect. Dis.">
        <title>High-level Relatedness among Mycobacterium abscessus subsp. massiliense Strains from Widely Separated Outbreaks.</title>
        <authorList>
            <person name="Tettelin H."/>
            <person name="Davidson R.M."/>
            <person name="Agrawal S."/>
            <person name="Aitken M.L."/>
            <person name="Shallom S."/>
            <person name="Hasan N.A."/>
            <person name="Strong M."/>
            <person name="Nogueira de Moura V.C."/>
            <person name="De Groote M.A."/>
            <person name="Duarte R.S."/>
            <person name="Hine E."/>
            <person name="Parankush S."/>
            <person name="Su Q."/>
            <person name="Daugherty S.C."/>
            <person name="Fraser C.M."/>
            <person name="Brown-Elliott B.A."/>
            <person name="Wallace R.J.Jr."/>
            <person name="Holland S.M."/>
            <person name="Sampaio E.P."/>
            <person name="Olivier K.N."/>
            <person name="Jackson M."/>
            <person name="Zelazny A.M."/>
        </authorList>
    </citation>
    <scope>NUCLEOTIDE SEQUENCE [LARGE SCALE GENOMIC DNA]</scope>
    <source>
        <strain evidence="6 7">MAB_091912_2446</strain>
    </source>
</reference>
<dbReference type="GO" id="GO:0000036">
    <property type="term" value="F:acyl carrier activity"/>
    <property type="evidence" value="ECO:0007669"/>
    <property type="project" value="TreeGrafter"/>
</dbReference>
<dbReference type="InterPro" id="IPR009081">
    <property type="entry name" value="PP-bd_ACP"/>
</dbReference>
<name>A0A829MGC1_9MYCO</name>
<evidence type="ECO:0000313" key="6">
    <source>
        <dbReference type="EMBL" id="ESV63232.1"/>
    </source>
</evidence>
<dbReference type="InterPro" id="IPR042099">
    <property type="entry name" value="ANL_N_sf"/>
</dbReference>
<keyword evidence="2" id="KW-0596">Phosphopantetheine</keyword>
<dbReference type="PROSITE" id="PS50075">
    <property type="entry name" value="CARRIER"/>
    <property type="match status" value="1"/>
</dbReference>
<evidence type="ECO:0000256" key="4">
    <source>
        <dbReference type="ARBA" id="ARBA00022598"/>
    </source>
</evidence>
<organism evidence="6 7">
    <name type="scientific">Mycobacteroides abscessus MAB_091912_2446</name>
    <dbReference type="NCBI Taxonomy" id="1335414"/>
    <lineage>
        <taxon>Bacteria</taxon>
        <taxon>Bacillati</taxon>
        <taxon>Actinomycetota</taxon>
        <taxon>Actinomycetes</taxon>
        <taxon>Mycobacteriales</taxon>
        <taxon>Mycobacteriaceae</taxon>
        <taxon>Mycobacteroides</taxon>
        <taxon>Mycobacteroides abscessus</taxon>
    </lineage>
</organism>
<gene>
    <name evidence="6" type="ORF">L833_0608</name>
</gene>
<evidence type="ECO:0000256" key="1">
    <source>
        <dbReference type="ARBA" id="ARBA00001957"/>
    </source>
</evidence>
<keyword evidence="4" id="KW-0436">Ligase</keyword>
<dbReference type="Proteomes" id="UP000018502">
    <property type="component" value="Unassembled WGS sequence"/>
</dbReference>
<dbReference type="Pfam" id="PF00501">
    <property type="entry name" value="AMP-binding"/>
    <property type="match status" value="1"/>
</dbReference>
<protein>
    <submittedName>
        <fullName evidence="6">AMP-binding enzyme family protein</fullName>
    </submittedName>
</protein>
<dbReference type="Pfam" id="PF00550">
    <property type="entry name" value="PP-binding"/>
    <property type="match status" value="1"/>
</dbReference>
<dbReference type="SUPFAM" id="SSF47336">
    <property type="entry name" value="ACP-like"/>
    <property type="match status" value="1"/>
</dbReference>
<dbReference type="InterPro" id="IPR045851">
    <property type="entry name" value="AMP-bd_C_sf"/>
</dbReference>
<dbReference type="GO" id="GO:0005737">
    <property type="term" value="C:cytoplasm"/>
    <property type="evidence" value="ECO:0007669"/>
    <property type="project" value="TreeGrafter"/>
</dbReference>
<dbReference type="Gene3D" id="3.40.50.1820">
    <property type="entry name" value="alpha/beta hydrolase"/>
    <property type="match status" value="1"/>
</dbReference>
<dbReference type="InterPro" id="IPR000873">
    <property type="entry name" value="AMP-dep_synth/lig_dom"/>
</dbReference>
<dbReference type="FunFam" id="1.10.1200.10:FF:000016">
    <property type="entry name" value="Non-ribosomal peptide synthase"/>
    <property type="match status" value="1"/>
</dbReference>
<dbReference type="SUPFAM" id="SSF56801">
    <property type="entry name" value="Acetyl-CoA synthetase-like"/>
    <property type="match status" value="1"/>
</dbReference>
<dbReference type="GO" id="GO:0031177">
    <property type="term" value="F:phosphopantetheine binding"/>
    <property type="evidence" value="ECO:0007669"/>
    <property type="project" value="TreeGrafter"/>
</dbReference>
<dbReference type="Gene3D" id="3.30.300.30">
    <property type="match status" value="1"/>
</dbReference>
<evidence type="ECO:0000313" key="7">
    <source>
        <dbReference type="Proteomes" id="UP000018502"/>
    </source>
</evidence>
<dbReference type="Gene3D" id="3.40.50.12780">
    <property type="entry name" value="N-terminal domain of ligase-like"/>
    <property type="match status" value="1"/>
</dbReference>
<sequence>MQGDPPEHWATIPFGVPLRNVRCRVVSQAGRDCLDWVPGELWIGGDSVASGYRNDPERTAERFVEHDGLRWYRTGDMARYWPDGTIEFLGRADHQVKIRGYRVELGEVESALRLIPGIRHAVAAIVGTDAPNLVAAVAGTPDPAADYAALLGDVLPGYMIPARIELLEQMPLTSNGKMDRRAVTALLEQVAVGGADAGPRHDLDAALVDLVAGVLGIESIGVHDDFFARGGDSVLATAVIARVRDWLSVDHALVGDFFATRTIAGLADRLLQREADRGTPDRLAVVAGHYLEIAAMTDEEILAGTV</sequence>
<dbReference type="InterPro" id="IPR036736">
    <property type="entry name" value="ACP-like_sf"/>
</dbReference>
<comment type="cofactor">
    <cofactor evidence="1">
        <name>pantetheine 4'-phosphate</name>
        <dbReference type="ChEBI" id="CHEBI:47942"/>
    </cofactor>
</comment>
<evidence type="ECO:0000256" key="2">
    <source>
        <dbReference type="ARBA" id="ARBA00022450"/>
    </source>
</evidence>
<evidence type="ECO:0000256" key="3">
    <source>
        <dbReference type="ARBA" id="ARBA00022553"/>
    </source>
</evidence>
<dbReference type="GO" id="GO:0043041">
    <property type="term" value="P:amino acid activation for nonribosomal peptide biosynthetic process"/>
    <property type="evidence" value="ECO:0007669"/>
    <property type="project" value="TreeGrafter"/>
</dbReference>
<comment type="caution">
    <text evidence="6">The sequence shown here is derived from an EMBL/GenBank/DDBJ whole genome shotgun (WGS) entry which is preliminary data.</text>
</comment>
<dbReference type="GO" id="GO:0016874">
    <property type="term" value="F:ligase activity"/>
    <property type="evidence" value="ECO:0007669"/>
    <property type="project" value="UniProtKB-KW"/>
</dbReference>
<feature type="domain" description="Carrier" evidence="5">
    <location>
        <begin position="198"/>
        <end position="274"/>
    </location>
</feature>
<dbReference type="EMBL" id="AYTF01000001">
    <property type="protein sequence ID" value="ESV63232.1"/>
    <property type="molecule type" value="Genomic_DNA"/>
</dbReference>
<keyword evidence="3" id="KW-0597">Phosphoprotein</keyword>
<accession>A0A829MGC1</accession>
<proteinExistence type="predicted"/>
<dbReference type="InterPro" id="IPR029058">
    <property type="entry name" value="AB_hydrolase_fold"/>
</dbReference>
<dbReference type="PANTHER" id="PTHR45527">
    <property type="entry name" value="NONRIBOSOMAL PEPTIDE SYNTHETASE"/>
    <property type="match status" value="1"/>
</dbReference>